<evidence type="ECO:0000256" key="1">
    <source>
        <dbReference type="SAM" id="MobiDB-lite"/>
    </source>
</evidence>
<feature type="non-terminal residue" evidence="2">
    <location>
        <position position="67"/>
    </location>
</feature>
<reference evidence="2" key="1">
    <citation type="submission" date="2014-12" db="EMBL/GenBank/DDBJ databases">
        <title>Insight into the proteome of Arion vulgaris.</title>
        <authorList>
            <person name="Aradska J."/>
            <person name="Bulat T."/>
            <person name="Smidak R."/>
            <person name="Sarate P."/>
            <person name="Gangsoo J."/>
            <person name="Sialana F."/>
            <person name="Bilban M."/>
            <person name="Lubec G."/>
        </authorList>
    </citation>
    <scope>NUCLEOTIDE SEQUENCE</scope>
    <source>
        <tissue evidence="2">Skin</tissue>
    </source>
</reference>
<feature type="compositionally biased region" description="Polar residues" evidence="1">
    <location>
        <begin position="49"/>
        <end position="67"/>
    </location>
</feature>
<evidence type="ECO:0000313" key="2">
    <source>
        <dbReference type="EMBL" id="CEK59762.1"/>
    </source>
</evidence>
<feature type="non-terminal residue" evidence="2">
    <location>
        <position position="1"/>
    </location>
</feature>
<feature type="region of interest" description="Disordered" evidence="1">
    <location>
        <begin position="1"/>
        <end position="67"/>
    </location>
</feature>
<dbReference type="EMBL" id="HACG01012897">
    <property type="protein sequence ID" value="CEK59762.1"/>
    <property type="molecule type" value="Transcribed_RNA"/>
</dbReference>
<proteinExistence type="predicted"/>
<dbReference type="AlphaFoldDB" id="A0A0B6YUH5"/>
<organism evidence="2">
    <name type="scientific">Arion vulgaris</name>
    <dbReference type="NCBI Taxonomy" id="1028688"/>
    <lineage>
        <taxon>Eukaryota</taxon>
        <taxon>Metazoa</taxon>
        <taxon>Spiralia</taxon>
        <taxon>Lophotrochozoa</taxon>
        <taxon>Mollusca</taxon>
        <taxon>Gastropoda</taxon>
        <taxon>Heterobranchia</taxon>
        <taxon>Euthyneura</taxon>
        <taxon>Panpulmonata</taxon>
        <taxon>Eupulmonata</taxon>
        <taxon>Stylommatophora</taxon>
        <taxon>Helicina</taxon>
        <taxon>Arionoidea</taxon>
        <taxon>Arionidae</taxon>
        <taxon>Arion</taxon>
    </lineage>
</organism>
<protein>
    <submittedName>
        <fullName evidence="2">Uncharacterized protein</fullName>
    </submittedName>
</protein>
<gene>
    <name evidence="2" type="primary">ORF37341</name>
</gene>
<feature type="compositionally biased region" description="Polar residues" evidence="1">
    <location>
        <begin position="1"/>
        <end position="11"/>
    </location>
</feature>
<name>A0A0B6YUH5_9EUPU</name>
<feature type="compositionally biased region" description="Low complexity" evidence="1">
    <location>
        <begin position="24"/>
        <end position="33"/>
    </location>
</feature>
<sequence length="67" mass="7251">SKSRLSQTNSLPPSPAKSAMRKVSYSSASSNSNTGRKVSPPVVSHVKFYTQQEEYPTRTGNESSESS</sequence>
<accession>A0A0B6YUH5</accession>